<name>V5WIF0_9SPIO</name>
<feature type="transmembrane region" description="Helical" evidence="1">
    <location>
        <begin position="12"/>
        <end position="35"/>
    </location>
</feature>
<dbReference type="STRING" id="1307761.L21SP2_2190"/>
<keyword evidence="1" id="KW-0812">Transmembrane</keyword>
<dbReference type="Proteomes" id="UP000018680">
    <property type="component" value="Chromosome"/>
</dbReference>
<dbReference type="AlphaFoldDB" id="V5WIF0"/>
<keyword evidence="1" id="KW-0472">Membrane</keyword>
<keyword evidence="3" id="KW-1185">Reference proteome</keyword>
<gene>
    <name evidence="2" type="ORF">L21SP2_2190</name>
</gene>
<dbReference type="KEGG" id="slr:L21SP2_2190"/>
<dbReference type="HOGENOM" id="CLU_2261842_0_0_12"/>
<feature type="transmembrane region" description="Helical" evidence="1">
    <location>
        <begin position="73"/>
        <end position="95"/>
    </location>
</feature>
<evidence type="ECO:0000313" key="3">
    <source>
        <dbReference type="Proteomes" id="UP000018680"/>
    </source>
</evidence>
<dbReference type="RefSeq" id="WP_024268457.1">
    <property type="nucleotide sequence ID" value="NC_023035.1"/>
</dbReference>
<keyword evidence="1" id="KW-1133">Transmembrane helix</keyword>
<evidence type="ECO:0000313" key="2">
    <source>
        <dbReference type="EMBL" id="AHC15553.1"/>
    </source>
</evidence>
<accession>V5WIF0</accession>
<proteinExistence type="predicted"/>
<reference evidence="2 3" key="1">
    <citation type="journal article" date="2015" name="Stand. Genomic Sci.">
        <title>Complete genome sequence and description of Salinispira pacifica gen. nov., sp. nov., a novel spirochaete isolated form a hypersaline microbial mat.</title>
        <authorList>
            <person name="Ben Hania W."/>
            <person name="Joseph M."/>
            <person name="Schumann P."/>
            <person name="Bunk B."/>
            <person name="Fiebig A."/>
            <person name="Sproer C."/>
            <person name="Klenk H.P."/>
            <person name="Fardeau M.L."/>
            <person name="Spring S."/>
        </authorList>
    </citation>
    <scope>NUCLEOTIDE SEQUENCE [LARGE SCALE GENOMIC DNA]</scope>
    <source>
        <strain evidence="2 3">L21-RPul-D2</strain>
    </source>
</reference>
<sequence>MNKISALPGNVLVILFSGIAVSAFLAVLITVIYRISAGLAGGTVDSSKKPPRGPILRRLHGSTKTGTVHKHPIVPALIIVPILALGVTMGFPWCIRWFSVSAI</sequence>
<organism evidence="2 3">
    <name type="scientific">Salinispira pacifica</name>
    <dbReference type="NCBI Taxonomy" id="1307761"/>
    <lineage>
        <taxon>Bacteria</taxon>
        <taxon>Pseudomonadati</taxon>
        <taxon>Spirochaetota</taxon>
        <taxon>Spirochaetia</taxon>
        <taxon>Spirochaetales</taxon>
        <taxon>Spirochaetaceae</taxon>
        <taxon>Salinispira</taxon>
    </lineage>
</organism>
<protein>
    <submittedName>
        <fullName evidence="2">Uncharacterized protein</fullName>
    </submittedName>
</protein>
<dbReference type="EMBL" id="CP006939">
    <property type="protein sequence ID" value="AHC15553.1"/>
    <property type="molecule type" value="Genomic_DNA"/>
</dbReference>
<evidence type="ECO:0000256" key="1">
    <source>
        <dbReference type="SAM" id="Phobius"/>
    </source>
</evidence>